<evidence type="ECO:0000256" key="1">
    <source>
        <dbReference type="ARBA" id="ARBA00006328"/>
    </source>
</evidence>
<dbReference type="Pfam" id="PF05368">
    <property type="entry name" value="NmrA"/>
    <property type="match status" value="1"/>
</dbReference>
<sequence>MPIITIFGATDTQGVVEGNLWDKESIKHAIRGSEAVFGTTNFWDPEIFPANPEGKGEITEGKNLVDAAREEGIEFFISSSLPSASRDSHGEFTKVQAHHLDRMFLTQALGPELNDRCCGFASTDKAAIQHYLQASGVPFAVLLTGHFPENLYK</sequence>
<feature type="domain" description="NmrA-like" evidence="3">
    <location>
        <begin position="15"/>
        <end position="98"/>
    </location>
</feature>
<evidence type="ECO:0000259" key="3">
    <source>
        <dbReference type="Pfam" id="PF05368"/>
    </source>
</evidence>
<evidence type="ECO:0000313" key="5">
    <source>
        <dbReference type="Proteomes" id="UP001362999"/>
    </source>
</evidence>
<dbReference type="InterPro" id="IPR036291">
    <property type="entry name" value="NAD(P)-bd_dom_sf"/>
</dbReference>
<dbReference type="PANTHER" id="PTHR42748">
    <property type="entry name" value="NITROGEN METABOLITE REPRESSION PROTEIN NMRA FAMILY MEMBER"/>
    <property type="match status" value="1"/>
</dbReference>
<keyword evidence="5" id="KW-1185">Reference proteome</keyword>
<dbReference type="AlphaFoldDB" id="A0AAV9ZB94"/>
<dbReference type="EMBL" id="JAWWNJ010000175">
    <property type="protein sequence ID" value="KAK6975063.1"/>
    <property type="molecule type" value="Genomic_DNA"/>
</dbReference>
<dbReference type="InterPro" id="IPR051164">
    <property type="entry name" value="NmrA-like_oxidored"/>
</dbReference>
<reference evidence="4 5" key="1">
    <citation type="journal article" date="2024" name="J Genomics">
        <title>Draft genome sequencing and assembly of Favolaschia claudopus CIRM-BRFM 2984 isolated from oak limbs.</title>
        <authorList>
            <person name="Navarro D."/>
            <person name="Drula E."/>
            <person name="Chaduli D."/>
            <person name="Cazenave R."/>
            <person name="Ahrendt S."/>
            <person name="Wang J."/>
            <person name="Lipzen A."/>
            <person name="Daum C."/>
            <person name="Barry K."/>
            <person name="Grigoriev I.V."/>
            <person name="Favel A."/>
            <person name="Rosso M.N."/>
            <person name="Martin F."/>
        </authorList>
    </citation>
    <scope>NUCLEOTIDE SEQUENCE [LARGE SCALE GENOMIC DNA]</scope>
    <source>
        <strain evidence="4 5">CIRM-BRFM 2984</strain>
    </source>
</reference>
<keyword evidence="2" id="KW-0521">NADP</keyword>
<dbReference type="InterPro" id="IPR008030">
    <property type="entry name" value="NmrA-like"/>
</dbReference>
<evidence type="ECO:0000256" key="2">
    <source>
        <dbReference type="ARBA" id="ARBA00022857"/>
    </source>
</evidence>
<comment type="caution">
    <text evidence="4">The sequence shown here is derived from an EMBL/GenBank/DDBJ whole genome shotgun (WGS) entry which is preliminary data.</text>
</comment>
<dbReference type="PANTHER" id="PTHR42748:SF7">
    <property type="entry name" value="NMRA LIKE REDOX SENSOR 1-RELATED"/>
    <property type="match status" value="1"/>
</dbReference>
<organism evidence="4 5">
    <name type="scientific">Favolaschia claudopus</name>
    <dbReference type="NCBI Taxonomy" id="2862362"/>
    <lineage>
        <taxon>Eukaryota</taxon>
        <taxon>Fungi</taxon>
        <taxon>Dikarya</taxon>
        <taxon>Basidiomycota</taxon>
        <taxon>Agaricomycotina</taxon>
        <taxon>Agaricomycetes</taxon>
        <taxon>Agaricomycetidae</taxon>
        <taxon>Agaricales</taxon>
        <taxon>Marasmiineae</taxon>
        <taxon>Mycenaceae</taxon>
        <taxon>Favolaschia</taxon>
    </lineage>
</organism>
<accession>A0AAV9ZB94</accession>
<protein>
    <recommendedName>
        <fullName evidence="3">NmrA-like domain-containing protein</fullName>
    </recommendedName>
</protein>
<gene>
    <name evidence="4" type="ORF">R3P38DRAFT_2811039</name>
</gene>
<comment type="similarity">
    <text evidence="1">Belongs to the NmrA-type oxidoreductase family.</text>
</comment>
<evidence type="ECO:0000313" key="4">
    <source>
        <dbReference type="EMBL" id="KAK6975063.1"/>
    </source>
</evidence>
<name>A0AAV9ZB94_9AGAR</name>
<proteinExistence type="inferred from homology"/>
<dbReference type="Proteomes" id="UP001362999">
    <property type="component" value="Unassembled WGS sequence"/>
</dbReference>
<dbReference type="Gene3D" id="3.40.50.720">
    <property type="entry name" value="NAD(P)-binding Rossmann-like Domain"/>
    <property type="match status" value="1"/>
</dbReference>
<dbReference type="SUPFAM" id="SSF51735">
    <property type="entry name" value="NAD(P)-binding Rossmann-fold domains"/>
    <property type="match status" value="1"/>
</dbReference>